<dbReference type="EMBL" id="JAWDJX010000020">
    <property type="protein sequence ID" value="KAK3052450.1"/>
    <property type="molecule type" value="Genomic_DNA"/>
</dbReference>
<dbReference type="PANTHER" id="PTHR37535">
    <property type="entry name" value="FLUG DOMAIN PROTEIN"/>
    <property type="match status" value="1"/>
</dbReference>
<dbReference type="PANTHER" id="PTHR37535:SF3">
    <property type="entry name" value="FLUG DOMAIN-CONTAINING PROTEIN"/>
    <property type="match status" value="1"/>
</dbReference>
<evidence type="ECO:0000313" key="2">
    <source>
        <dbReference type="EMBL" id="KAK3052450.1"/>
    </source>
</evidence>
<dbReference type="InterPro" id="IPR021842">
    <property type="entry name" value="DUF3435"/>
</dbReference>
<dbReference type="AlphaFoldDB" id="A0AAJ0DEA8"/>
<sequence length="798" mass="89729">MYDLDAFANETEAGGLTFRDVTRSSRQEALGRLQKDWVKYCLQYPVAGMDTEDPFSTAPSLKRIQGFIIWLVRNKTGRIEKRVASSTVETYWQMIERLIHDRCGHRYPRHNRDEIRRVGLVEHEGVSLKARPKPLASQPVVVDVLYFLWACDEREYDHPRIRLQLSLSLLLMLYMGLRPGEFIESSHYKGSNEGILYKDLKIFFLHGKGGERRYICQVTLRNRKGRRGEEDKAFLASPLPTAHSEGVCNAEDLAKLRPSGGKVVHQICIRPSMQDVPLLRAVTAANGGVRISPHAIWTYGGLRKALQELGERAGYKDALNTYNIRRGHGNVLDRFVSAVQRRKQMGQRSDDVFLSYVSRISGVDTQAILNAREPDQDLMDLMQSMVVNLDVDAPQPRGCRLTDINRRGLGPVEGPAEPIREIIHVGAVSGTLDGRDQQSPVPRCYDDEIVRPTPSARFQKYLTCDPARFGIIKAFYEPDADSSFSSSVGFLSTIADAAPIVWRYSQAAPDEHSRCKPCGKLLLLPANSHAEKIARSRNIADNMHLLRCHLRTLKKETEQSFLEGIRERSPRCQWAFCREPLDQLDRALIEGHIGSHLQKNRQTCLWSTCRQVHDSLGALRDHLWTSHGLPSVHPPPGAPAYCHDCREYFTEYADWSEQSNSVNVILPTMCNTDHVRRTCKAIAPTYKTSADRRRAGNTTSAVTDETPNYAGPLEHSREQHRHCGNDIMTCLPSNSTTELVSRGGTKRSWASFEADFQNPALSRAVTALGTGSNTPGQAAQFAPLHAKPVDSARIEAYR</sequence>
<reference evidence="2" key="1">
    <citation type="submission" date="2023-04" db="EMBL/GenBank/DDBJ databases">
        <title>Black Yeasts Isolated from many extreme environments.</title>
        <authorList>
            <person name="Coleine C."/>
            <person name="Stajich J.E."/>
            <person name="Selbmann L."/>
        </authorList>
    </citation>
    <scope>NUCLEOTIDE SEQUENCE</scope>
    <source>
        <strain evidence="2">CCFEE 5312</strain>
    </source>
</reference>
<evidence type="ECO:0000313" key="3">
    <source>
        <dbReference type="Proteomes" id="UP001271007"/>
    </source>
</evidence>
<evidence type="ECO:0008006" key="4">
    <source>
        <dbReference type="Google" id="ProtNLM"/>
    </source>
</evidence>
<name>A0AAJ0DEA8_9PEZI</name>
<protein>
    <recommendedName>
        <fullName evidence="4">C2H2-type domain-containing protein</fullName>
    </recommendedName>
</protein>
<gene>
    <name evidence="2" type="ORF">LTR09_006304</name>
</gene>
<dbReference type="Proteomes" id="UP001271007">
    <property type="component" value="Unassembled WGS sequence"/>
</dbReference>
<evidence type="ECO:0000256" key="1">
    <source>
        <dbReference type="SAM" id="MobiDB-lite"/>
    </source>
</evidence>
<proteinExistence type="predicted"/>
<feature type="compositionally biased region" description="Polar residues" evidence="1">
    <location>
        <begin position="696"/>
        <end position="706"/>
    </location>
</feature>
<accession>A0AAJ0DEA8</accession>
<dbReference type="Pfam" id="PF11917">
    <property type="entry name" value="DUF3435"/>
    <property type="match status" value="1"/>
</dbReference>
<comment type="caution">
    <text evidence="2">The sequence shown here is derived from an EMBL/GenBank/DDBJ whole genome shotgun (WGS) entry which is preliminary data.</text>
</comment>
<feature type="region of interest" description="Disordered" evidence="1">
    <location>
        <begin position="690"/>
        <end position="710"/>
    </location>
</feature>
<keyword evidence="3" id="KW-1185">Reference proteome</keyword>
<organism evidence="2 3">
    <name type="scientific">Extremus antarcticus</name>
    <dbReference type="NCBI Taxonomy" id="702011"/>
    <lineage>
        <taxon>Eukaryota</taxon>
        <taxon>Fungi</taxon>
        <taxon>Dikarya</taxon>
        <taxon>Ascomycota</taxon>
        <taxon>Pezizomycotina</taxon>
        <taxon>Dothideomycetes</taxon>
        <taxon>Dothideomycetidae</taxon>
        <taxon>Mycosphaerellales</taxon>
        <taxon>Extremaceae</taxon>
        <taxon>Extremus</taxon>
    </lineage>
</organism>